<keyword evidence="4" id="KW-1185">Reference proteome</keyword>
<feature type="region of interest" description="Disordered" evidence="1">
    <location>
        <begin position="899"/>
        <end position="924"/>
    </location>
</feature>
<dbReference type="InterPro" id="IPR057334">
    <property type="entry name" value="PH_2nd_LRR"/>
</dbReference>
<dbReference type="PANTHER" id="PTHR24112">
    <property type="entry name" value="LEUCINE-RICH REPEAT, ISOFORM F-RELATED"/>
    <property type="match status" value="1"/>
</dbReference>
<accession>A0A4V1XCF2</accession>
<feature type="region of interest" description="Disordered" evidence="1">
    <location>
        <begin position="60"/>
        <end position="103"/>
    </location>
</feature>
<evidence type="ECO:0000259" key="2">
    <source>
        <dbReference type="PROSITE" id="PS50003"/>
    </source>
</evidence>
<feature type="domain" description="PH" evidence="2">
    <location>
        <begin position="109"/>
        <end position="252"/>
    </location>
</feature>
<dbReference type="InterPro" id="IPR032675">
    <property type="entry name" value="LRR_dom_sf"/>
</dbReference>
<evidence type="ECO:0000313" key="3">
    <source>
        <dbReference type="EMBL" id="RYP09539.1"/>
    </source>
</evidence>
<gene>
    <name evidence="3" type="ORF">DL764_001224</name>
</gene>
<comment type="caution">
    <text evidence="3">The sequence shown here is derived from an EMBL/GenBank/DDBJ whole genome shotgun (WGS) entry which is preliminary data.</text>
</comment>
<protein>
    <recommendedName>
        <fullName evidence="2">PH domain-containing protein</fullName>
    </recommendedName>
</protein>
<dbReference type="Proteomes" id="UP000293360">
    <property type="component" value="Unassembled WGS sequence"/>
</dbReference>
<dbReference type="STRING" id="155417.A0A4V1XCF2"/>
<organism evidence="3 4">
    <name type="scientific">Monosporascus ibericus</name>
    <dbReference type="NCBI Taxonomy" id="155417"/>
    <lineage>
        <taxon>Eukaryota</taxon>
        <taxon>Fungi</taxon>
        <taxon>Dikarya</taxon>
        <taxon>Ascomycota</taxon>
        <taxon>Pezizomycotina</taxon>
        <taxon>Sordariomycetes</taxon>
        <taxon>Xylariomycetidae</taxon>
        <taxon>Xylariales</taxon>
        <taxon>Xylariales incertae sedis</taxon>
        <taxon>Monosporascus</taxon>
    </lineage>
</organism>
<dbReference type="InterPro" id="IPR051279">
    <property type="entry name" value="PP1-Reg/Actin-Interact_Protein"/>
</dbReference>
<reference evidence="3 4" key="1">
    <citation type="submission" date="2018-06" db="EMBL/GenBank/DDBJ databases">
        <title>Complete Genomes of Monosporascus.</title>
        <authorList>
            <person name="Robinson A.J."/>
            <person name="Natvig D.O."/>
        </authorList>
    </citation>
    <scope>NUCLEOTIDE SEQUENCE [LARGE SCALE GENOMIC DNA]</scope>
    <source>
        <strain evidence="3 4">CBS 110550</strain>
    </source>
</reference>
<evidence type="ECO:0000256" key="1">
    <source>
        <dbReference type="SAM" id="MobiDB-lite"/>
    </source>
</evidence>
<evidence type="ECO:0000313" key="4">
    <source>
        <dbReference type="Proteomes" id="UP000293360"/>
    </source>
</evidence>
<dbReference type="SUPFAM" id="SSF52047">
    <property type="entry name" value="RNI-like"/>
    <property type="match status" value="1"/>
</dbReference>
<feature type="compositionally biased region" description="Low complexity" evidence="1">
    <location>
        <begin position="84"/>
        <end position="94"/>
    </location>
</feature>
<feature type="compositionally biased region" description="Polar residues" evidence="1">
    <location>
        <begin position="908"/>
        <end position="919"/>
    </location>
</feature>
<dbReference type="PROSITE" id="PS50003">
    <property type="entry name" value="PH_DOMAIN"/>
    <property type="match status" value="1"/>
</dbReference>
<proteinExistence type="predicted"/>
<sequence length="973" mass="109151">MEPRIAISQAFEETGSLKRERRASFSAVRALRSLSISSQISSSSEPDSPPAQRRRALLRKNRVPSLTPDLARNLSKSSTEDNRTSTSTRPTSPSGTCSQGTSVSGDHVSVVKFGALHAESSLLKTKKEHYLVLTPSALFKFKSRAAALEQFPQASASANVTETFSSAPSLLSSKGSLGSSKDFKHLKAGAEVHIPLERIVSVFKDEGTRPCFGIEMWWRDPNETTIFSRLELDFGLPEDRDDWLKQIRHATRLRCKSMPDERAPPDIESIFKQIVEAKPRQRNHSQLDIFPVIPRRAYARPRANSGEVKKHWRDGSSFYLALSKNSCLLAQFMRSGGQTIHKHLVQFGLASLSRANASLNDERFDLVFRLPMDRPERLDLSSRHHRTILSKLFKADTYLKPAWPLWTRREVFVIDGESQPIHLPEGEDYGGFKRTLEAFLEAYHCADVNWTVQWKDARYQPEFRLLPPTRQPQYSAYQLLAVFRALRYNDFFKSLSFRDIDFSSLSWLSDNNKRLESTMNFDTLAAVLRYLELGESQCLRRLVLNNCGLTGDMATALLCRLGKGRDVDLSLNENPLETGSIDWIHLIEGNETPRMLHLDMIEFLHQSNFHRLLTALTRNKTIEFLSMVGTGPPAGANSEMSEALFKFFKENDTLRFLDLSGYSGKLEDSQMGWGLSGALSGLMQNASLRQLRIRNHDLGAAEDVTELCRVLATNEGLAMLDCQNNNFNHHQFGKLVHALKHNHRLISFPWSKADLDCALQQEKRIFMKSLSQPGKPPPSTLSKSAESRLAGLLKWLKEYWESEAKKAEDIIQRNRDDLANGLLEFDSEYLEAWEDRNLPSWFTLRSRAPVRAEELNRLSVISLDMPSSTSASSPGLPGLPALPAIDVSETASESFLGTYTIEEESPAPNRTSPLKSNTPYCAPPLQGGGSATSLVYATPLQGGGSTTSLASSIASPPEIHHQRVVEDLTLDTW</sequence>
<dbReference type="OrthoDB" id="120976at2759"/>
<dbReference type="AlphaFoldDB" id="A0A4V1XCF2"/>
<dbReference type="Gene3D" id="3.80.10.10">
    <property type="entry name" value="Ribonuclease Inhibitor"/>
    <property type="match status" value="1"/>
</dbReference>
<dbReference type="InterPro" id="IPR001849">
    <property type="entry name" value="PH_domain"/>
</dbReference>
<name>A0A4V1XCF2_9PEZI</name>
<dbReference type="EMBL" id="QJNU01000034">
    <property type="protein sequence ID" value="RYP09539.1"/>
    <property type="molecule type" value="Genomic_DNA"/>
</dbReference>
<dbReference type="Pfam" id="PF25353">
    <property type="entry name" value="PH_2nd_LRR"/>
    <property type="match status" value="1"/>
</dbReference>